<dbReference type="STRING" id="450378.GCA_001661675_01726"/>
<keyword evidence="2" id="KW-0449">Lipoprotein</keyword>
<dbReference type="Gene3D" id="2.20.200.10">
    <property type="entry name" value="Outer membrane efflux proteins (OEP)"/>
    <property type="match status" value="1"/>
</dbReference>
<evidence type="ECO:0000256" key="2">
    <source>
        <dbReference type="RuleBase" id="RU362097"/>
    </source>
</evidence>
<gene>
    <name evidence="3" type="ORF">A9D14_08610</name>
</gene>
<keyword evidence="4" id="KW-1185">Reference proteome</keyword>
<dbReference type="InterPro" id="IPR003423">
    <property type="entry name" value="OMP_efflux"/>
</dbReference>
<feature type="chain" id="PRO_5011333302" description="RND transporter" evidence="2">
    <location>
        <begin position="23"/>
        <end position="481"/>
    </location>
</feature>
<dbReference type="AlphaFoldDB" id="A0A1Z1FBV2"/>
<protein>
    <recommendedName>
        <fullName evidence="5">RND transporter</fullName>
    </recommendedName>
</protein>
<dbReference type="PANTHER" id="PTHR30203">
    <property type="entry name" value="OUTER MEMBRANE CATION EFFLUX PROTEIN"/>
    <property type="match status" value="1"/>
</dbReference>
<dbReference type="KEGG" id="cman:A9D14_08610"/>
<dbReference type="PANTHER" id="PTHR30203:SF25">
    <property type="entry name" value="OUTER MEMBRANE PROTEIN-RELATED"/>
    <property type="match status" value="1"/>
</dbReference>
<keyword evidence="2" id="KW-0564">Palmitate</keyword>
<proteinExistence type="inferred from homology"/>
<comment type="subcellular location">
    <subcellularLocation>
        <location evidence="2">Cell membrane</location>
        <topology evidence="2">Lipid-anchor</topology>
    </subcellularLocation>
</comment>
<accession>A0A1Z1FBV2</accession>
<evidence type="ECO:0000313" key="4">
    <source>
        <dbReference type="Proteomes" id="UP000195807"/>
    </source>
</evidence>
<dbReference type="InterPro" id="IPR010131">
    <property type="entry name" value="MdtP/NodT-like"/>
</dbReference>
<dbReference type="Pfam" id="PF02321">
    <property type="entry name" value="OEP"/>
    <property type="match status" value="2"/>
</dbReference>
<evidence type="ECO:0000256" key="1">
    <source>
        <dbReference type="ARBA" id="ARBA00007613"/>
    </source>
</evidence>
<keyword evidence="2" id="KW-1134">Transmembrane beta strand</keyword>
<dbReference type="NCBIfam" id="TIGR01845">
    <property type="entry name" value="outer_NodT"/>
    <property type="match status" value="1"/>
</dbReference>
<keyword evidence="2" id="KW-0472">Membrane</keyword>
<keyword evidence="2" id="KW-0812">Transmembrane</keyword>
<dbReference type="PROSITE" id="PS51257">
    <property type="entry name" value="PROKAR_LIPOPROTEIN"/>
    <property type="match status" value="1"/>
</dbReference>
<keyword evidence="2" id="KW-0732">Signal</keyword>
<evidence type="ECO:0000313" key="3">
    <source>
        <dbReference type="EMBL" id="ARU16245.1"/>
    </source>
</evidence>
<evidence type="ECO:0008006" key="5">
    <source>
        <dbReference type="Google" id="ProtNLM"/>
    </source>
</evidence>
<dbReference type="GO" id="GO:0015562">
    <property type="term" value="F:efflux transmembrane transporter activity"/>
    <property type="evidence" value="ECO:0007669"/>
    <property type="project" value="InterPro"/>
</dbReference>
<name>A0A1Z1FBV2_9SPHN</name>
<reference evidence="3 4" key="1">
    <citation type="submission" date="2017-01" db="EMBL/GenBank/DDBJ databases">
        <title>Complete genome sequence of esterase-producing bacterium Croceicoccus marinus E4A9.</title>
        <authorList>
            <person name="Wu Y.-H."/>
            <person name="Cheng H."/>
            <person name="Xu L."/>
            <person name="Huo Y.-Y."/>
            <person name="Wang C.-S."/>
            <person name="Xu X.-W."/>
        </authorList>
    </citation>
    <scope>NUCLEOTIDE SEQUENCE [LARGE SCALE GENOMIC DNA]</scope>
    <source>
        <strain evidence="3 4">E4A9</strain>
    </source>
</reference>
<dbReference type="GO" id="GO:0005886">
    <property type="term" value="C:plasma membrane"/>
    <property type="evidence" value="ECO:0007669"/>
    <property type="project" value="UniProtKB-SubCell"/>
</dbReference>
<organism evidence="3 4">
    <name type="scientific">Croceicoccus marinus</name>
    <dbReference type="NCBI Taxonomy" id="450378"/>
    <lineage>
        <taxon>Bacteria</taxon>
        <taxon>Pseudomonadati</taxon>
        <taxon>Pseudomonadota</taxon>
        <taxon>Alphaproteobacteria</taxon>
        <taxon>Sphingomonadales</taxon>
        <taxon>Erythrobacteraceae</taxon>
        <taxon>Croceicoccus</taxon>
    </lineage>
</organism>
<comment type="similarity">
    <text evidence="1 2">Belongs to the outer membrane factor (OMF) (TC 1.B.17) family.</text>
</comment>
<dbReference type="EMBL" id="CP019602">
    <property type="protein sequence ID" value="ARU16245.1"/>
    <property type="molecule type" value="Genomic_DNA"/>
</dbReference>
<dbReference type="Proteomes" id="UP000195807">
    <property type="component" value="Chromosome"/>
</dbReference>
<sequence length="481" mass="50516">MRMFRPALPLLLAAPLLAGALAGCTVGPDYDAPVPQVSDTWIEPADTGAIQPAWWDRFDDPRLSALIARAMAEAPSLAEARARLAEARANRDAVLGARAPQVSASGAATENRISENGLLPVGAFPGFDPRYSLFDLGFDASWEIDLWGRRTREAQAAQAQAEAAQAAYQDALVQLTAEIARGYVDLRAAQQVSALAAGREDATGDLAALTDQLFQAGEASRIDAEAMRAEAASAADAAAQARALEAAAAYRLSALMGTPPENLLPDLAAAAPIPAAPEAILVGLRSDLLRRRPDVRRAERELAAATARIGAATADLFPRFSLIGGLGTQAQDAGNLFDPGSTRFSIGPSFSWPIFSGGQIRARIRAADAGADAAAAAYQQAVAEALADSEGAVNRFLEARSRTAAAAQAAEAQERAFALSRQRFERGEDNRLELDRARLELLAREQSLASARVEAANAAVAVYKSLGGAWQAETPVDAARP</sequence>
<feature type="signal peptide" evidence="2">
    <location>
        <begin position="1"/>
        <end position="22"/>
    </location>
</feature>
<dbReference type="SUPFAM" id="SSF56954">
    <property type="entry name" value="Outer membrane efflux proteins (OEP)"/>
    <property type="match status" value="1"/>
</dbReference>
<dbReference type="Gene3D" id="1.20.1600.10">
    <property type="entry name" value="Outer membrane efflux proteins (OEP)"/>
    <property type="match status" value="1"/>
</dbReference>